<dbReference type="InterPro" id="IPR001173">
    <property type="entry name" value="Glyco_trans_2-like"/>
</dbReference>
<comment type="caution">
    <text evidence="3">The sequence shown here is derived from an EMBL/GenBank/DDBJ whole genome shotgun (WGS) entry which is preliminary data.</text>
</comment>
<dbReference type="SUPFAM" id="SSF53448">
    <property type="entry name" value="Nucleotide-diphospho-sugar transferases"/>
    <property type="match status" value="1"/>
</dbReference>
<evidence type="ECO:0000259" key="2">
    <source>
        <dbReference type="Pfam" id="PF00535"/>
    </source>
</evidence>
<feature type="domain" description="Glycosyltransferase 2-like" evidence="2">
    <location>
        <begin position="4"/>
        <end position="137"/>
    </location>
</feature>
<dbReference type="RefSeq" id="WP_311361422.1">
    <property type="nucleotide sequence ID" value="NZ_JAVRIE010000003.1"/>
</dbReference>
<gene>
    <name evidence="3" type="ORF">RM544_08810</name>
</gene>
<comment type="similarity">
    <text evidence="1">Belongs to the glycosyltransferase 2 family. WaaE/KdtX subfamily.</text>
</comment>
<dbReference type="GO" id="GO:0016757">
    <property type="term" value="F:glycosyltransferase activity"/>
    <property type="evidence" value="ECO:0007669"/>
    <property type="project" value="UniProtKB-KW"/>
</dbReference>
<dbReference type="PANTHER" id="PTHR43630">
    <property type="entry name" value="POLY-BETA-1,6-N-ACETYL-D-GLUCOSAMINE SYNTHASE"/>
    <property type="match status" value="1"/>
</dbReference>
<evidence type="ECO:0000313" key="3">
    <source>
        <dbReference type="EMBL" id="MDT0582640.1"/>
    </source>
</evidence>
<sequence length="284" mass="32639">MQYSIVMFAYNEEKNIERSVSSIYENVDQDLVNLIVIANGCTDNTVPILQSFVVSGKFPKLKIVELSIGDKCNAWNEYIHSISGDEEVHFFTDADVQFTKNAFSQMAQKLTSSPNASAIAGLPFSGRNIEQYRKMVTEYHLLFGNCYGLKRSFLEIVREKEFYLPIGLGWIDSAITKAVKRDIKDIDAPINERVTFDTNCGYLFSKLSYFKLDDIKLYISRIARYKTGQLQQSHLEKMSFLEWPRELSEINNKILTDIENGVVKLNPFLKSRIVKRLNKKIVVK</sequence>
<keyword evidence="3" id="KW-0808">Transferase</keyword>
<keyword evidence="4" id="KW-1185">Reference proteome</keyword>
<dbReference type="PANTHER" id="PTHR43630:SF2">
    <property type="entry name" value="GLYCOSYLTRANSFERASE"/>
    <property type="match status" value="1"/>
</dbReference>
<dbReference type="Gene3D" id="3.90.550.10">
    <property type="entry name" value="Spore Coat Polysaccharide Biosynthesis Protein SpsA, Chain A"/>
    <property type="match status" value="1"/>
</dbReference>
<dbReference type="InterPro" id="IPR029044">
    <property type="entry name" value="Nucleotide-diphossugar_trans"/>
</dbReference>
<dbReference type="CDD" id="cd00761">
    <property type="entry name" value="Glyco_tranf_GTA_type"/>
    <property type="match status" value="1"/>
</dbReference>
<accession>A0AAW8R3I0</accession>
<protein>
    <submittedName>
        <fullName evidence="3">Glycosyltransferase family A protein</fullName>
        <ecNumber evidence="3">2.4.-.-</ecNumber>
    </submittedName>
</protein>
<dbReference type="EC" id="2.4.-.-" evidence="3"/>
<evidence type="ECO:0000256" key="1">
    <source>
        <dbReference type="ARBA" id="ARBA00038494"/>
    </source>
</evidence>
<dbReference type="AlphaFoldDB" id="A0AAW8R3I0"/>
<evidence type="ECO:0000313" key="4">
    <source>
        <dbReference type="Proteomes" id="UP001249020"/>
    </source>
</evidence>
<organism evidence="3 4">
    <name type="scientific">Brumicola blandensis</name>
    <dbReference type="NCBI Taxonomy" id="3075611"/>
    <lineage>
        <taxon>Bacteria</taxon>
        <taxon>Pseudomonadati</taxon>
        <taxon>Pseudomonadota</taxon>
        <taxon>Gammaproteobacteria</taxon>
        <taxon>Alteromonadales</taxon>
        <taxon>Alteromonadaceae</taxon>
        <taxon>Brumicola</taxon>
    </lineage>
</organism>
<dbReference type="EMBL" id="JAVRIE010000003">
    <property type="protein sequence ID" value="MDT0582640.1"/>
    <property type="molecule type" value="Genomic_DNA"/>
</dbReference>
<name>A0AAW8R3I0_9ALTE</name>
<proteinExistence type="inferred from homology"/>
<dbReference type="Pfam" id="PF00535">
    <property type="entry name" value="Glycos_transf_2"/>
    <property type="match status" value="1"/>
</dbReference>
<keyword evidence="3" id="KW-0328">Glycosyltransferase</keyword>
<reference evidence="3 4" key="1">
    <citation type="submission" date="2023-09" db="EMBL/GenBank/DDBJ databases">
        <authorList>
            <person name="Rey-Velasco X."/>
        </authorList>
    </citation>
    <scope>NUCLEOTIDE SEQUENCE [LARGE SCALE GENOMIC DNA]</scope>
    <source>
        <strain evidence="3 4">W409</strain>
    </source>
</reference>
<dbReference type="Proteomes" id="UP001249020">
    <property type="component" value="Unassembled WGS sequence"/>
</dbReference>